<evidence type="ECO:0000313" key="1">
    <source>
        <dbReference type="EMBL" id="GGX91026.1"/>
    </source>
</evidence>
<gene>
    <name evidence="1" type="ORF">GCM10007160_18120</name>
</gene>
<comment type="caution">
    <text evidence="1">The sequence shown here is derived from an EMBL/GenBank/DDBJ whole genome shotgun (WGS) entry which is preliminary data.</text>
</comment>
<protein>
    <submittedName>
        <fullName evidence="1">Uncharacterized protein</fullName>
    </submittedName>
</protein>
<evidence type="ECO:0000313" key="2">
    <source>
        <dbReference type="Proteomes" id="UP000653056"/>
    </source>
</evidence>
<reference evidence="2" key="1">
    <citation type="journal article" date="2019" name="Int. J. Syst. Evol. Microbiol.">
        <title>The Global Catalogue of Microorganisms (GCM) 10K type strain sequencing project: providing services to taxonomists for standard genome sequencing and annotation.</title>
        <authorList>
            <consortium name="The Broad Institute Genomics Platform"/>
            <consortium name="The Broad Institute Genome Sequencing Center for Infectious Disease"/>
            <person name="Wu L."/>
            <person name="Ma J."/>
        </authorList>
    </citation>
    <scope>NUCLEOTIDE SEQUENCE [LARGE SCALE GENOMIC DNA]</scope>
    <source>
        <strain evidence="2">KCTC 22228</strain>
    </source>
</reference>
<organism evidence="1 2">
    <name type="scientific">Litchfieldella qijiaojingensis</name>
    <dbReference type="NCBI Taxonomy" id="980347"/>
    <lineage>
        <taxon>Bacteria</taxon>
        <taxon>Pseudomonadati</taxon>
        <taxon>Pseudomonadota</taxon>
        <taxon>Gammaproteobacteria</taxon>
        <taxon>Oceanospirillales</taxon>
        <taxon>Halomonadaceae</taxon>
        <taxon>Litchfieldella</taxon>
    </lineage>
</organism>
<sequence>MQLDVTATVQLYEVRCDVCNKDLDFKAEVDVDGDICATVERCDCGDDE</sequence>
<dbReference type="RefSeq" id="WP_189468371.1">
    <property type="nucleotide sequence ID" value="NZ_BMXS01000007.1"/>
</dbReference>
<proteinExistence type="predicted"/>
<dbReference type="EMBL" id="BMXS01000007">
    <property type="protein sequence ID" value="GGX91026.1"/>
    <property type="molecule type" value="Genomic_DNA"/>
</dbReference>
<dbReference type="Proteomes" id="UP000653056">
    <property type="component" value="Unassembled WGS sequence"/>
</dbReference>
<keyword evidence="2" id="KW-1185">Reference proteome</keyword>
<accession>A0ABQ2YRM7</accession>
<name>A0ABQ2YRM7_9GAMM</name>